<name>A0A9N9ENE2_9GLOM</name>
<sequence length="44" mass="4745">AILNTQYSQEANTANSSTWVKTDGNKLILMEEAGFMDIASANPV</sequence>
<keyword evidence="2" id="KW-1185">Reference proteome</keyword>
<reference evidence="1" key="1">
    <citation type="submission" date="2021-06" db="EMBL/GenBank/DDBJ databases">
        <authorList>
            <person name="Kallberg Y."/>
            <person name="Tangrot J."/>
            <person name="Rosling A."/>
        </authorList>
    </citation>
    <scope>NUCLEOTIDE SEQUENCE</scope>
    <source>
        <strain evidence="1">MT106</strain>
    </source>
</reference>
<comment type="caution">
    <text evidence="1">The sequence shown here is derived from an EMBL/GenBank/DDBJ whole genome shotgun (WGS) entry which is preliminary data.</text>
</comment>
<protein>
    <submittedName>
        <fullName evidence="1">9861_t:CDS:1</fullName>
    </submittedName>
</protein>
<dbReference type="AlphaFoldDB" id="A0A9N9ENE2"/>
<feature type="non-terminal residue" evidence="1">
    <location>
        <position position="1"/>
    </location>
</feature>
<dbReference type="OrthoDB" id="10464594at2759"/>
<dbReference type="Proteomes" id="UP000789831">
    <property type="component" value="Unassembled WGS sequence"/>
</dbReference>
<evidence type="ECO:0000313" key="2">
    <source>
        <dbReference type="Proteomes" id="UP000789831"/>
    </source>
</evidence>
<evidence type="ECO:0000313" key="1">
    <source>
        <dbReference type="EMBL" id="CAG8686276.1"/>
    </source>
</evidence>
<proteinExistence type="predicted"/>
<accession>A0A9N9ENE2</accession>
<gene>
    <name evidence="1" type="ORF">AGERDE_LOCUS12893</name>
</gene>
<dbReference type="EMBL" id="CAJVPL010012175">
    <property type="protein sequence ID" value="CAG8686276.1"/>
    <property type="molecule type" value="Genomic_DNA"/>
</dbReference>
<organism evidence="1 2">
    <name type="scientific">Ambispora gerdemannii</name>
    <dbReference type="NCBI Taxonomy" id="144530"/>
    <lineage>
        <taxon>Eukaryota</taxon>
        <taxon>Fungi</taxon>
        <taxon>Fungi incertae sedis</taxon>
        <taxon>Mucoromycota</taxon>
        <taxon>Glomeromycotina</taxon>
        <taxon>Glomeromycetes</taxon>
        <taxon>Archaeosporales</taxon>
        <taxon>Ambisporaceae</taxon>
        <taxon>Ambispora</taxon>
    </lineage>
</organism>